<evidence type="ECO:0000256" key="2">
    <source>
        <dbReference type="ARBA" id="ARBA00022980"/>
    </source>
</evidence>
<dbReference type="InterPro" id="IPR000589">
    <property type="entry name" value="Ribosomal_uS15"/>
</dbReference>
<sequence length="353" mass="40645">MLRTAVRYFSIGSILRSPETVAAAAGAASVTASSPPSDSGAAVPITTAAKLLRPLDMSRSKRRNIIRREKRMKRQIIRDVNNAKKLELRNVKFHVDPVLGDPNNEFIHRIRAELNEETNLANNYEQEELVKLLYGAEKAAITKNSISQNNSILFNSITDIEQKKKRAVLTILNMKNTNSQDKKKLAVKIAQREFQNKEGDTGSAEVQAAILTVRIHFLMDHIKENFKDKANIQCLRELVQQRQRMLKYLKRHDAEKYFYTIKKLGLTDDCIVREFNMDKNYLQEYNVWEDKVLVRLSDKEKTKARKIDDLKKKVNQYRELAGVRAEELAKHEEQKATIRAQRVAESNHAKTEN</sequence>
<keyword evidence="5" id="KW-1185">Reference proteome</keyword>
<dbReference type="GO" id="GO:1990904">
    <property type="term" value="C:ribonucleoprotein complex"/>
    <property type="evidence" value="ECO:0007669"/>
    <property type="project" value="UniProtKB-KW"/>
</dbReference>
<dbReference type="HAMAP" id="MF_01343_B">
    <property type="entry name" value="Ribosomal_uS15_B"/>
    <property type="match status" value="1"/>
</dbReference>
<proteinExistence type="inferred from homology"/>
<dbReference type="InterPro" id="IPR009068">
    <property type="entry name" value="uS15_NS1_RNA-bd_sf"/>
</dbReference>
<keyword evidence="2 4" id="KW-0689">Ribosomal protein</keyword>
<dbReference type="AlphaFoldDB" id="A0A9P0QUW5"/>
<name>A0A9P0QUW5_9ASCO</name>
<evidence type="ECO:0000313" key="4">
    <source>
        <dbReference type="EMBL" id="CAH2355407.1"/>
    </source>
</evidence>
<accession>A0A9P0QUW5</accession>
<dbReference type="EMBL" id="CAKXYY010000026">
    <property type="protein sequence ID" value="CAH2355407.1"/>
    <property type="molecule type" value="Genomic_DNA"/>
</dbReference>
<organism evidence="4 5">
    <name type="scientific">[Candida] railenensis</name>
    <dbReference type="NCBI Taxonomy" id="45579"/>
    <lineage>
        <taxon>Eukaryota</taxon>
        <taxon>Fungi</taxon>
        <taxon>Dikarya</taxon>
        <taxon>Ascomycota</taxon>
        <taxon>Saccharomycotina</taxon>
        <taxon>Pichiomycetes</taxon>
        <taxon>Debaryomycetaceae</taxon>
        <taxon>Kurtzmaniella</taxon>
    </lineage>
</organism>
<dbReference type="GO" id="GO:0005840">
    <property type="term" value="C:ribosome"/>
    <property type="evidence" value="ECO:0007669"/>
    <property type="project" value="UniProtKB-KW"/>
</dbReference>
<keyword evidence="3" id="KW-0687">Ribonucleoprotein</keyword>
<dbReference type="OrthoDB" id="441444at2759"/>
<dbReference type="Gene3D" id="1.10.287.10">
    <property type="entry name" value="S15/NS1, RNA-binding"/>
    <property type="match status" value="1"/>
</dbReference>
<dbReference type="PANTHER" id="PTHR23321">
    <property type="entry name" value="RIBOSOMAL PROTEIN S15, BACTERIAL AND ORGANELLAR"/>
    <property type="match status" value="1"/>
</dbReference>
<reference evidence="4" key="1">
    <citation type="submission" date="2022-03" db="EMBL/GenBank/DDBJ databases">
        <authorList>
            <person name="Legras J.-L."/>
            <person name="Devillers H."/>
            <person name="Grondin C."/>
        </authorList>
    </citation>
    <scope>NUCLEOTIDE SEQUENCE</scope>
    <source>
        <strain evidence="4">CLIB 1423</strain>
    </source>
</reference>
<comment type="caution">
    <text evidence="4">The sequence shown here is derived from an EMBL/GenBank/DDBJ whole genome shotgun (WGS) entry which is preliminary data.</text>
</comment>
<dbReference type="GO" id="GO:0006412">
    <property type="term" value="P:translation"/>
    <property type="evidence" value="ECO:0007669"/>
    <property type="project" value="InterPro"/>
</dbReference>
<dbReference type="Pfam" id="PF00312">
    <property type="entry name" value="Ribosomal_S15"/>
    <property type="match status" value="1"/>
</dbReference>
<evidence type="ECO:0000256" key="1">
    <source>
        <dbReference type="ARBA" id="ARBA00008434"/>
    </source>
</evidence>
<dbReference type="CDD" id="cd00353">
    <property type="entry name" value="Ribosomal_S15p_S13e"/>
    <property type="match status" value="1"/>
</dbReference>
<dbReference type="Proteomes" id="UP000837801">
    <property type="component" value="Unassembled WGS sequence"/>
</dbReference>
<evidence type="ECO:0000313" key="5">
    <source>
        <dbReference type="Proteomes" id="UP000837801"/>
    </source>
</evidence>
<evidence type="ECO:0000256" key="3">
    <source>
        <dbReference type="ARBA" id="ARBA00023274"/>
    </source>
</evidence>
<protein>
    <submittedName>
        <fullName evidence="4">37S ribosomal protein S28, mitochondrial</fullName>
    </submittedName>
</protein>
<comment type="similarity">
    <text evidence="1">Belongs to the universal ribosomal protein uS15 family.</text>
</comment>
<dbReference type="InterPro" id="IPR005290">
    <property type="entry name" value="Ribosomal_uS15_bac-type"/>
</dbReference>
<gene>
    <name evidence="4" type="ORF">CLIB1423_26S00122</name>
</gene>
<dbReference type="GO" id="GO:0003735">
    <property type="term" value="F:structural constituent of ribosome"/>
    <property type="evidence" value="ECO:0007669"/>
    <property type="project" value="InterPro"/>
</dbReference>
<dbReference type="PANTHER" id="PTHR23321:SF26">
    <property type="entry name" value="SMALL RIBOSOMAL SUBUNIT PROTEIN US15M"/>
    <property type="match status" value="1"/>
</dbReference>
<dbReference type="PROSITE" id="PS00362">
    <property type="entry name" value="RIBOSOMAL_S15"/>
    <property type="match status" value="1"/>
</dbReference>
<dbReference type="NCBIfam" id="TIGR00952">
    <property type="entry name" value="S15_bact"/>
    <property type="match status" value="1"/>
</dbReference>
<dbReference type="SMART" id="SM01387">
    <property type="entry name" value="Ribosomal_S15"/>
    <property type="match status" value="1"/>
</dbReference>
<dbReference type="GO" id="GO:0005737">
    <property type="term" value="C:cytoplasm"/>
    <property type="evidence" value="ECO:0007669"/>
    <property type="project" value="UniProtKB-ARBA"/>
</dbReference>
<dbReference type="SUPFAM" id="SSF47060">
    <property type="entry name" value="S15/NS1 RNA-binding domain"/>
    <property type="match status" value="1"/>
</dbReference>